<dbReference type="RefSeq" id="WP_213379364.1">
    <property type="nucleotide sequence ID" value="NZ_AP024563.1"/>
</dbReference>
<dbReference type="Proteomes" id="UP000680679">
    <property type="component" value="Chromosome"/>
</dbReference>
<gene>
    <name evidence="1" type="ORF">Atep_29840</name>
</gene>
<evidence type="ECO:0000313" key="2">
    <source>
        <dbReference type="Proteomes" id="UP000680679"/>
    </source>
</evidence>
<evidence type="ECO:0008006" key="3">
    <source>
        <dbReference type="Google" id="ProtNLM"/>
    </source>
</evidence>
<sequence length="218" mass="24121">MNTAATLTPLIERQQQRLRDLREDAPDIAGIVADEVWDRFEREIDEYTEDGFYFDFAASTKMGLSATLSSAYDDAFERHVSKLFATLEGALHEAAPDVAGFEEGASIDLKGLRKGIKLYFRADEMIGKAIDAARPGILRALFAADPCSDAWDREIADDARRVREKLQALRAPLTALIRQETETVIQSGRIAYGRWLDDVLARLGGGVAEADLAAEEAR</sequence>
<keyword evidence="2" id="KW-1185">Reference proteome</keyword>
<evidence type="ECO:0000313" key="1">
    <source>
        <dbReference type="EMBL" id="BCU08307.1"/>
    </source>
</evidence>
<reference evidence="1 2" key="1">
    <citation type="submission" date="2021-04" db="EMBL/GenBank/DDBJ databases">
        <title>Complete genome sequencing of Allochromatium tepidum strain NZ.</title>
        <authorList>
            <person name="Tsukatani Y."/>
            <person name="Mori H."/>
        </authorList>
    </citation>
    <scope>NUCLEOTIDE SEQUENCE [LARGE SCALE GENOMIC DNA]</scope>
    <source>
        <strain evidence="1 2">NZ</strain>
    </source>
</reference>
<proteinExistence type="predicted"/>
<dbReference type="EMBL" id="AP024563">
    <property type="protein sequence ID" value="BCU08307.1"/>
    <property type="molecule type" value="Genomic_DNA"/>
</dbReference>
<protein>
    <recommendedName>
        <fullName evidence="3">M3 family oligoendopeptidase</fullName>
    </recommendedName>
</protein>
<name>A0ABM7QQW9_9GAMM</name>
<accession>A0ABM7QQW9</accession>
<organism evidence="1 2">
    <name type="scientific">Allochromatium tepidum</name>
    <dbReference type="NCBI Taxonomy" id="553982"/>
    <lineage>
        <taxon>Bacteria</taxon>
        <taxon>Pseudomonadati</taxon>
        <taxon>Pseudomonadota</taxon>
        <taxon>Gammaproteobacteria</taxon>
        <taxon>Chromatiales</taxon>
        <taxon>Chromatiaceae</taxon>
        <taxon>Allochromatium</taxon>
    </lineage>
</organism>